<gene>
    <name evidence="1" type="ORF">O181_064095</name>
</gene>
<keyword evidence="2" id="KW-1185">Reference proteome</keyword>
<reference evidence="1" key="1">
    <citation type="submission" date="2021-03" db="EMBL/GenBank/DDBJ databases">
        <title>Draft genome sequence of rust myrtle Austropuccinia psidii MF-1, a brazilian biotype.</title>
        <authorList>
            <person name="Quecine M.C."/>
            <person name="Pachon D.M.R."/>
            <person name="Bonatelli M.L."/>
            <person name="Correr F.H."/>
            <person name="Franceschini L.M."/>
            <person name="Leite T.F."/>
            <person name="Margarido G.R.A."/>
            <person name="Almeida C.A."/>
            <person name="Ferrarezi J.A."/>
            <person name="Labate C.A."/>
        </authorList>
    </citation>
    <scope>NUCLEOTIDE SEQUENCE</scope>
    <source>
        <strain evidence="1">MF-1</strain>
    </source>
</reference>
<dbReference type="AlphaFoldDB" id="A0A9Q3I2S6"/>
<proteinExistence type="predicted"/>
<evidence type="ECO:0000313" key="2">
    <source>
        <dbReference type="Proteomes" id="UP000765509"/>
    </source>
</evidence>
<organism evidence="1 2">
    <name type="scientific">Austropuccinia psidii MF-1</name>
    <dbReference type="NCBI Taxonomy" id="1389203"/>
    <lineage>
        <taxon>Eukaryota</taxon>
        <taxon>Fungi</taxon>
        <taxon>Dikarya</taxon>
        <taxon>Basidiomycota</taxon>
        <taxon>Pucciniomycotina</taxon>
        <taxon>Pucciniomycetes</taxon>
        <taxon>Pucciniales</taxon>
        <taxon>Sphaerophragmiaceae</taxon>
        <taxon>Austropuccinia</taxon>
    </lineage>
</organism>
<accession>A0A9Q3I2S6</accession>
<sequence length="117" mass="13978">MSGFLEKKDRLITLHPDMSKIMVHKIILRRFGGDLEHAIRRRFIEPFSTEDYINSIEEITTRTRIGRNWYKPPIDIKTNGKPFQDEKNRKTEVLSNVINVEAHLIWLAHFQIKQEFM</sequence>
<evidence type="ECO:0000313" key="1">
    <source>
        <dbReference type="EMBL" id="MBW0524380.1"/>
    </source>
</evidence>
<name>A0A9Q3I2S6_9BASI</name>
<dbReference type="OrthoDB" id="2506710at2759"/>
<protein>
    <submittedName>
        <fullName evidence="1">Uncharacterized protein</fullName>
    </submittedName>
</protein>
<comment type="caution">
    <text evidence="1">The sequence shown here is derived from an EMBL/GenBank/DDBJ whole genome shotgun (WGS) entry which is preliminary data.</text>
</comment>
<dbReference type="EMBL" id="AVOT02031009">
    <property type="protein sequence ID" value="MBW0524380.1"/>
    <property type="molecule type" value="Genomic_DNA"/>
</dbReference>
<dbReference type="Proteomes" id="UP000765509">
    <property type="component" value="Unassembled WGS sequence"/>
</dbReference>